<proteinExistence type="predicted"/>
<organism evidence="2 3">
    <name type="scientific">Agromyces agglutinans</name>
    <dbReference type="NCBI Taxonomy" id="2662258"/>
    <lineage>
        <taxon>Bacteria</taxon>
        <taxon>Bacillati</taxon>
        <taxon>Actinomycetota</taxon>
        <taxon>Actinomycetes</taxon>
        <taxon>Micrococcales</taxon>
        <taxon>Microbacteriaceae</taxon>
        <taxon>Agromyces</taxon>
    </lineage>
</organism>
<evidence type="ECO:0000259" key="1">
    <source>
        <dbReference type="Pfam" id="PF07811"/>
    </source>
</evidence>
<evidence type="ECO:0000313" key="3">
    <source>
        <dbReference type="Proteomes" id="UP000431080"/>
    </source>
</evidence>
<feature type="domain" description="TadE-like" evidence="1">
    <location>
        <begin position="1"/>
        <end position="29"/>
    </location>
</feature>
<dbReference type="AlphaFoldDB" id="A0A6I2F395"/>
<protein>
    <submittedName>
        <fullName evidence="2">Pilus assembly protein</fullName>
    </submittedName>
</protein>
<dbReference type="Proteomes" id="UP000431080">
    <property type="component" value="Unassembled WGS sequence"/>
</dbReference>
<reference evidence="2 3" key="1">
    <citation type="submission" date="2019-10" db="EMBL/GenBank/DDBJ databases">
        <authorList>
            <person name="Nie G."/>
            <person name="Ming H."/>
            <person name="Yi B."/>
        </authorList>
    </citation>
    <scope>NUCLEOTIDE SEQUENCE [LARGE SCALE GENOMIC DNA]</scope>
    <source>
        <strain evidence="2 3">CFH 90414</strain>
    </source>
</reference>
<dbReference type="Pfam" id="PF07811">
    <property type="entry name" value="TadE"/>
    <property type="match status" value="1"/>
</dbReference>
<name>A0A6I2F395_9MICO</name>
<gene>
    <name evidence="2" type="ORF">GE115_03110</name>
</gene>
<evidence type="ECO:0000313" key="2">
    <source>
        <dbReference type="EMBL" id="MRG58864.1"/>
    </source>
</evidence>
<comment type="caution">
    <text evidence="2">The sequence shown here is derived from an EMBL/GenBank/DDBJ whole genome shotgun (WGS) entry which is preliminary data.</text>
</comment>
<dbReference type="EMBL" id="WJIF01000001">
    <property type="protein sequence ID" value="MRG58864.1"/>
    <property type="molecule type" value="Genomic_DNA"/>
</dbReference>
<accession>A0A6I2F395</accession>
<keyword evidence="3" id="KW-1185">Reference proteome</keyword>
<sequence length="106" mass="10805">MALLLAVLQLALALHVRNTLLDAAAEGARYASLAGASEADGVQRTRDLIDAALASSFAQDVSATRTSVGDVPVVAMTVRATLPVLGLLGPEQALEVTGHAAVETLD</sequence>
<dbReference type="InterPro" id="IPR012495">
    <property type="entry name" value="TadE-like_dom"/>
</dbReference>